<proteinExistence type="predicted"/>
<dbReference type="EMBL" id="JANKHO010000887">
    <property type="protein sequence ID" value="KAJ3505405.1"/>
    <property type="molecule type" value="Genomic_DNA"/>
</dbReference>
<dbReference type="OrthoDB" id="3066331at2759"/>
<reference evidence="1" key="1">
    <citation type="submission" date="2022-07" db="EMBL/GenBank/DDBJ databases">
        <title>Genome Sequence of Agrocybe chaxingu.</title>
        <authorList>
            <person name="Buettner E."/>
        </authorList>
    </citation>
    <scope>NUCLEOTIDE SEQUENCE</scope>
    <source>
        <strain evidence="1">MP-N11</strain>
    </source>
</reference>
<dbReference type="Gene3D" id="3.80.10.10">
    <property type="entry name" value="Ribonuclease Inhibitor"/>
    <property type="match status" value="1"/>
</dbReference>
<dbReference type="Proteomes" id="UP001148786">
    <property type="component" value="Unassembled WGS sequence"/>
</dbReference>
<sequence>MFTPADFTNIPVPHHHLETLDLVMEVCGNNSLRDTVQSWRSFMHSCGNLGVANIELDVWQRWGEKLDDGAIWDSPSVLTPATSLTELTLKIGFDASASTLLRGMDFPALELLHLGCKGILRTTPAFSLVPRGADLAETIERDMPYVTKLTTLSLSGLKIRKEDLRTLLCLTQCLERLCVFEMCGSMVLESADLVSFLSVDEHKSEEGFSPPLPRLRVLALYSRQQESEINKPMPHSAYANLVRSRYMWMKESRATAGSESATKSGLQAGSTSLPFKFIFTVQKPKSNEEYDYEAIKESMENVFQDLPHGVLRVNFASELERNAPLPEGF</sequence>
<evidence type="ECO:0000313" key="2">
    <source>
        <dbReference type="Proteomes" id="UP001148786"/>
    </source>
</evidence>
<dbReference type="InterPro" id="IPR032675">
    <property type="entry name" value="LRR_dom_sf"/>
</dbReference>
<accession>A0A9W8MRS1</accession>
<dbReference type="AlphaFoldDB" id="A0A9W8MRS1"/>
<evidence type="ECO:0000313" key="1">
    <source>
        <dbReference type="EMBL" id="KAJ3505405.1"/>
    </source>
</evidence>
<keyword evidence="2" id="KW-1185">Reference proteome</keyword>
<organism evidence="1 2">
    <name type="scientific">Agrocybe chaxingu</name>
    <dbReference type="NCBI Taxonomy" id="84603"/>
    <lineage>
        <taxon>Eukaryota</taxon>
        <taxon>Fungi</taxon>
        <taxon>Dikarya</taxon>
        <taxon>Basidiomycota</taxon>
        <taxon>Agaricomycotina</taxon>
        <taxon>Agaricomycetes</taxon>
        <taxon>Agaricomycetidae</taxon>
        <taxon>Agaricales</taxon>
        <taxon>Agaricineae</taxon>
        <taxon>Strophariaceae</taxon>
        <taxon>Agrocybe</taxon>
    </lineage>
</organism>
<protein>
    <submittedName>
        <fullName evidence="1">Uncharacterized protein</fullName>
    </submittedName>
</protein>
<name>A0A9W8MRS1_9AGAR</name>
<gene>
    <name evidence="1" type="ORF">NLJ89_g7433</name>
</gene>
<dbReference type="SUPFAM" id="SSF52047">
    <property type="entry name" value="RNI-like"/>
    <property type="match status" value="1"/>
</dbReference>
<comment type="caution">
    <text evidence="1">The sequence shown here is derived from an EMBL/GenBank/DDBJ whole genome shotgun (WGS) entry which is preliminary data.</text>
</comment>